<protein>
    <submittedName>
        <fullName evidence="1">Uncharacterized protein</fullName>
    </submittedName>
</protein>
<reference evidence="1" key="1">
    <citation type="journal article" date="2021" name="PeerJ">
        <title>Extensive microbial diversity within the chicken gut microbiome revealed by metagenomics and culture.</title>
        <authorList>
            <person name="Gilroy R."/>
            <person name="Ravi A."/>
            <person name="Getino M."/>
            <person name="Pursley I."/>
            <person name="Horton D.L."/>
            <person name="Alikhan N.F."/>
            <person name="Baker D."/>
            <person name="Gharbi K."/>
            <person name="Hall N."/>
            <person name="Watson M."/>
            <person name="Adriaenssens E.M."/>
            <person name="Foster-Nyarko E."/>
            <person name="Jarju S."/>
            <person name="Secka A."/>
            <person name="Antonio M."/>
            <person name="Oren A."/>
            <person name="Chaudhuri R.R."/>
            <person name="La Ragione R."/>
            <person name="Hildebrand F."/>
            <person name="Pallen M.J."/>
        </authorList>
    </citation>
    <scope>NUCLEOTIDE SEQUENCE</scope>
    <source>
        <strain evidence="1">CHK173-259</strain>
    </source>
</reference>
<reference evidence="1" key="2">
    <citation type="submission" date="2021-04" db="EMBL/GenBank/DDBJ databases">
        <authorList>
            <person name="Gilroy R."/>
        </authorList>
    </citation>
    <scope>NUCLEOTIDE SEQUENCE</scope>
    <source>
        <strain evidence="1">CHK173-259</strain>
    </source>
</reference>
<dbReference type="EMBL" id="DXGJ01000065">
    <property type="protein sequence ID" value="HIW72651.1"/>
    <property type="molecule type" value="Genomic_DNA"/>
</dbReference>
<comment type="caution">
    <text evidence="1">The sequence shown here is derived from an EMBL/GenBank/DDBJ whole genome shotgun (WGS) entry which is preliminary data.</text>
</comment>
<evidence type="ECO:0000313" key="2">
    <source>
        <dbReference type="Proteomes" id="UP000886822"/>
    </source>
</evidence>
<evidence type="ECO:0000313" key="1">
    <source>
        <dbReference type="EMBL" id="HIW72651.1"/>
    </source>
</evidence>
<name>A0A9D1QV94_9LACO</name>
<proteinExistence type="predicted"/>
<organism evidence="1 2">
    <name type="scientific">Candidatus Levilactobacillus faecigallinarum</name>
    <dbReference type="NCBI Taxonomy" id="2838638"/>
    <lineage>
        <taxon>Bacteria</taxon>
        <taxon>Bacillati</taxon>
        <taxon>Bacillota</taxon>
        <taxon>Bacilli</taxon>
        <taxon>Lactobacillales</taxon>
        <taxon>Lactobacillaceae</taxon>
        <taxon>Levilactobacillus</taxon>
    </lineage>
</organism>
<gene>
    <name evidence="1" type="ORF">H9875_08515</name>
</gene>
<dbReference type="AlphaFoldDB" id="A0A9D1QV94"/>
<accession>A0A9D1QV94</accession>
<dbReference type="Proteomes" id="UP000886822">
    <property type="component" value="Unassembled WGS sequence"/>
</dbReference>
<sequence>MIIRKKPIVLDAWRVIDVSIDDEVPVWVFNAMANRKLNEVPNGGWNVNTLEGKMHANIGDVIVRGVDGELYLVRSTIFKRTYDVIGDEP</sequence>